<comment type="caution">
    <text evidence="1">The sequence shown here is derived from an EMBL/GenBank/DDBJ whole genome shotgun (WGS) entry which is preliminary data.</text>
</comment>
<accession>A0A0F8VSB2</accession>
<proteinExistence type="predicted"/>
<dbReference type="InterPro" id="IPR021146">
    <property type="entry name" value="Phage_gp6-like_head-tail"/>
</dbReference>
<evidence type="ECO:0000313" key="1">
    <source>
        <dbReference type="EMBL" id="KKK47212.1"/>
    </source>
</evidence>
<name>A0A0F8VSB2_9ZZZZ</name>
<dbReference type="EMBL" id="LAZR01069692">
    <property type="protein sequence ID" value="KKK47212.1"/>
    <property type="molecule type" value="Genomic_DNA"/>
</dbReference>
<dbReference type="CDD" id="cd08054">
    <property type="entry name" value="gp6"/>
    <property type="match status" value="1"/>
</dbReference>
<evidence type="ECO:0008006" key="2">
    <source>
        <dbReference type="Google" id="ProtNLM"/>
    </source>
</evidence>
<sequence>MALIDLVETKTWLKVTTSADDALLTALIARVTEFIEVQTGRFFAESAAHTEYFPGTGTLELWLNEPADTITSVHERSYPGDTFTEIVAGDSDGFELRGRRLLRKGLSRWIRGREYRVIYAFGYATG</sequence>
<reference evidence="1" key="1">
    <citation type="journal article" date="2015" name="Nature">
        <title>Complex archaea that bridge the gap between prokaryotes and eukaryotes.</title>
        <authorList>
            <person name="Spang A."/>
            <person name="Saw J.H."/>
            <person name="Jorgensen S.L."/>
            <person name="Zaremba-Niedzwiedzka K."/>
            <person name="Martijn J."/>
            <person name="Lind A.E."/>
            <person name="van Eijk R."/>
            <person name="Schleper C."/>
            <person name="Guy L."/>
            <person name="Ettema T.J."/>
        </authorList>
    </citation>
    <scope>NUCLEOTIDE SEQUENCE</scope>
</reference>
<gene>
    <name evidence="1" type="ORF">LCGC14_3157500</name>
</gene>
<organism evidence="1">
    <name type="scientific">marine sediment metagenome</name>
    <dbReference type="NCBI Taxonomy" id="412755"/>
    <lineage>
        <taxon>unclassified sequences</taxon>
        <taxon>metagenomes</taxon>
        <taxon>ecological metagenomes</taxon>
    </lineage>
</organism>
<dbReference type="Pfam" id="PF05135">
    <property type="entry name" value="Phage_connect_1"/>
    <property type="match status" value="1"/>
</dbReference>
<feature type="non-terminal residue" evidence="1">
    <location>
        <position position="126"/>
    </location>
</feature>
<protein>
    <recommendedName>
        <fullName evidence="2">Phage gp6-like head-tail connector protein</fullName>
    </recommendedName>
</protein>
<dbReference type="AlphaFoldDB" id="A0A0F8VSB2"/>